<feature type="compositionally biased region" description="Low complexity" evidence="1">
    <location>
        <begin position="345"/>
        <end position="372"/>
    </location>
</feature>
<evidence type="ECO:0000313" key="5">
    <source>
        <dbReference type="Proteomes" id="UP000807504"/>
    </source>
</evidence>
<feature type="transmembrane region" description="Helical" evidence="2">
    <location>
        <begin position="238"/>
        <end position="263"/>
    </location>
</feature>
<evidence type="ECO:0000256" key="2">
    <source>
        <dbReference type="SAM" id="Phobius"/>
    </source>
</evidence>
<gene>
    <name evidence="4" type="ORF">HNY73_016266</name>
</gene>
<evidence type="ECO:0000256" key="3">
    <source>
        <dbReference type="SAM" id="SignalP"/>
    </source>
</evidence>
<evidence type="ECO:0000256" key="1">
    <source>
        <dbReference type="SAM" id="MobiDB-lite"/>
    </source>
</evidence>
<feature type="region of interest" description="Disordered" evidence="1">
    <location>
        <begin position="301"/>
        <end position="326"/>
    </location>
</feature>
<dbReference type="Proteomes" id="UP000807504">
    <property type="component" value="Unassembled WGS sequence"/>
</dbReference>
<comment type="caution">
    <text evidence="4">The sequence shown here is derived from an EMBL/GenBank/DDBJ whole genome shotgun (WGS) entry which is preliminary data.</text>
</comment>
<dbReference type="PANTHER" id="PTHR33748:SF5">
    <property type="entry name" value="GROUND-LIKE DOMAIN-CONTAINING PROTEIN"/>
    <property type="match status" value="1"/>
</dbReference>
<dbReference type="EMBL" id="JABXBU010002227">
    <property type="protein sequence ID" value="KAF8773623.1"/>
    <property type="molecule type" value="Genomic_DNA"/>
</dbReference>
<keyword evidence="2" id="KW-1133">Transmembrane helix</keyword>
<dbReference type="Pfam" id="PF17175">
    <property type="entry name" value="MOLO1"/>
    <property type="match status" value="1"/>
</dbReference>
<reference evidence="4" key="2">
    <citation type="submission" date="2020-06" db="EMBL/GenBank/DDBJ databases">
        <authorList>
            <person name="Sheffer M."/>
        </authorList>
    </citation>
    <scope>NUCLEOTIDE SEQUENCE</scope>
</reference>
<keyword evidence="3" id="KW-0732">Signal</keyword>
<name>A0A8T0EHY0_ARGBR</name>
<dbReference type="GO" id="GO:0005892">
    <property type="term" value="C:acetylcholine-gated channel complex"/>
    <property type="evidence" value="ECO:0007669"/>
    <property type="project" value="InterPro"/>
</dbReference>
<organism evidence="4 5">
    <name type="scientific">Argiope bruennichi</name>
    <name type="common">Wasp spider</name>
    <name type="synonym">Aranea bruennichi</name>
    <dbReference type="NCBI Taxonomy" id="94029"/>
    <lineage>
        <taxon>Eukaryota</taxon>
        <taxon>Metazoa</taxon>
        <taxon>Ecdysozoa</taxon>
        <taxon>Arthropoda</taxon>
        <taxon>Chelicerata</taxon>
        <taxon>Arachnida</taxon>
        <taxon>Araneae</taxon>
        <taxon>Araneomorphae</taxon>
        <taxon>Entelegynae</taxon>
        <taxon>Araneoidea</taxon>
        <taxon>Araneidae</taxon>
        <taxon>Argiope</taxon>
    </lineage>
</organism>
<dbReference type="AlphaFoldDB" id="A0A8T0EHY0"/>
<dbReference type="InterPro" id="IPR033438">
    <property type="entry name" value="MOLO1"/>
</dbReference>
<evidence type="ECO:0000313" key="4">
    <source>
        <dbReference type="EMBL" id="KAF8773623.1"/>
    </source>
</evidence>
<feature type="signal peptide" evidence="3">
    <location>
        <begin position="1"/>
        <end position="19"/>
    </location>
</feature>
<evidence type="ECO:0008006" key="6">
    <source>
        <dbReference type="Google" id="ProtNLM"/>
    </source>
</evidence>
<dbReference type="PANTHER" id="PTHR33748">
    <property type="entry name" value="PROTEIN CBG04600"/>
    <property type="match status" value="1"/>
</dbReference>
<feature type="region of interest" description="Disordered" evidence="1">
    <location>
        <begin position="344"/>
        <end position="372"/>
    </location>
</feature>
<dbReference type="OMA" id="VCNANDG"/>
<reference evidence="4" key="1">
    <citation type="journal article" date="2020" name="bioRxiv">
        <title>Chromosome-level reference genome of the European wasp spider Argiope bruennichi: a resource for studies on range expansion and evolutionary adaptation.</title>
        <authorList>
            <person name="Sheffer M.M."/>
            <person name="Hoppe A."/>
            <person name="Krehenwinkel H."/>
            <person name="Uhl G."/>
            <person name="Kuss A.W."/>
            <person name="Jensen L."/>
            <person name="Jensen C."/>
            <person name="Gillespie R.G."/>
            <person name="Hoff K.J."/>
            <person name="Prost S."/>
        </authorList>
    </citation>
    <scope>NUCLEOTIDE SEQUENCE</scope>
</reference>
<feature type="compositionally biased region" description="Low complexity" evidence="1">
    <location>
        <begin position="301"/>
        <end position="314"/>
    </location>
</feature>
<keyword evidence="2" id="KW-0812">Transmembrane</keyword>
<dbReference type="OrthoDB" id="8062037at2759"/>
<keyword evidence="2" id="KW-0472">Membrane</keyword>
<proteinExistence type="predicted"/>
<accession>A0A8T0EHY0</accession>
<protein>
    <recommendedName>
        <fullName evidence="6">TPM domain-containing protein</fullName>
    </recommendedName>
</protein>
<feature type="chain" id="PRO_5035883989" description="TPM domain-containing protein" evidence="3">
    <location>
        <begin position="20"/>
        <end position="403"/>
    </location>
</feature>
<keyword evidence="5" id="KW-1185">Reference proteome</keyword>
<sequence>MNLFITCGLLILHVSSCVAQRYAERNPLPVETLPVDENYYDEDYLEGYDFYENKDIYRWNVDEFPHPQETFKFCNRVKPSYVCDPDQVLEKEEADKLDTFIRQLYSETPCICDDCRNETGGIIVGIALLKHMFQPYNQHPAKTIRTFAQTLRENWNLGKCDNDILIVVATTDRLSFTDVGKETSYYVSLNEAHRIFLENKANFTAGHFYEGLRAMLSDYYAKTRTMKKIQKNEDKLNLGLITGSIVGAVVVLGILLFLIFLFYRYLKRSKVPQNSIEKPDGKSEGVSSSWTKHDIKVMFGSLKSNDKPSSSSAKYQPCQTDEKDLPANDFRIDEDEVINTTLAVSSTTTTSPSPNSTQVTTTTTVDNDTSTTELLDKELTDAVEGLTTTFKPKKEYRRHETDL</sequence>
<dbReference type="Gene3D" id="3.10.310.50">
    <property type="match status" value="1"/>
</dbReference>